<dbReference type="EMBL" id="CM032182">
    <property type="protein sequence ID" value="KAG7097741.1"/>
    <property type="molecule type" value="Genomic_DNA"/>
</dbReference>
<dbReference type="GO" id="GO:0005506">
    <property type="term" value="F:iron ion binding"/>
    <property type="evidence" value="ECO:0007669"/>
    <property type="project" value="InterPro"/>
</dbReference>
<dbReference type="GO" id="GO:0020037">
    <property type="term" value="F:heme binding"/>
    <property type="evidence" value="ECO:0007669"/>
    <property type="project" value="InterPro"/>
</dbReference>
<dbReference type="PANTHER" id="PTHR24305:SF152">
    <property type="entry name" value="P450, PUTATIVE (EUROFUNG)-RELATED"/>
    <property type="match status" value="1"/>
</dbReference>
<dbReference type="InterPro" id="IPR050121">
    <property type="entry name" value="Cytochrome_P450_monoxygenase"/>
</dbReference>
<dbReference type="GO" id="GO:0016705">
    <property type="term" value="F:oxidoreductase activity, acting on paired donors, with incorporation or reduction of molecular oxygen"/>
    <property type="evidence" value="ECO:0007669"/>
    <property type="project" value="InterPro"/>
</dbReference>
<dbReference type="AlphaFoldDB" id="A0A9P7V001"/>
<dbReference type="InterPro" id="IPR001128">
    <property type="entry name" value="Cyt_P450"/>
</dbReference>
<dbReference type="CDD" id="cd11062">
    <property type="entry name" value="CYP58-like"/>
    <property type="match status" value="1"/>
</dbReference>
<comment type="pathway">
    <text evidence="1">Secondary metabolite biosynthesis.</text>
</comment>
<accession>A0A9P7V001</accession>
<dbReference type="GO" id="GO:0004497">
    <property type="term" value="F:monooxygenase activity"/>
    <property type="evidence" value="ECO:0007669"/>
    <property type="project" value="InterPro"/>
</dbReference>
<protein>
    <recommendedName>
        <fullName evidence="4">Cytochrome P450</fullName>
    </recommendedName>
</protein>
<organism evidence="2 3">
    <name type="scientific">Marasmius oreades</name>
    <name type="common">fairy-ring Marasmius</name>
    <dbReference type="NCBI Taxonomy" id="181124"/>
    <lineage>
        <taxon>Eukaryota</taxon>
        <taxon>Fungi</taxon>
        <taxon>Dikarya</taxon>
        <taxon>Basidiomycota</taxon>
        <taxon>Agaricomycotina</taxon>
        <taxon>Agaricomycetes</taxon>
        <taxon>Agaricomycetidae</taxon>
        <taxon>Agaricales</taxon>
        <taxon>Marasmiineae</taxon>
        <taxon>Marasmiaceae</taxon>
        <taxon>Marasmius</taxon>
    </lineage>
</organism>
<gene>
    <name evidence="2" type="ORF">E1B28_005063</name>
</gene>
<dbReference type="Pfam" id="PF00067">
    <property type="entry name" value="p450"/>
    <property type="match status" value="1"/>
</dbReference>
<proteinExistence type="predicted"/>
<keyword evidence="3" id="KW-1185">Reference proteome</keyword>
<dbReference type="Gene3D" id="1.10.630.10">
    <property type="entry name" value="Cytochrome P450"/>
    <property type="match status" value="1"/>
</dbReference>
<dbReference type="GeneID" id="66074139"/>
<evidence type="ECO:0000256" key="1">
    <source>
        <dbReference type="ARBA" id="ARBA00005179"/>
    </source>
</evidence>
<comment type="caution">
    <text evidence="2">The sequence shown here is derived from an EMBL/GenBank/DDBJ whole genome shotgun (WGS) entry which is preliminary data.</text>
</comment>
<dbReference type="SUPFAM" id="SSF48264">
    <property type="entry name" value="Cytochrome P450"/>
    <property type="match status" value="1"/>
</dbReference>
<evidence type="ECO:0000313" key="2">
    <source>
        <dbReference type="EMBL" id="KAG7097741.1"/>
    </source>
</evidence>
<name>A0A9P7V001_9AGAR</name>
<dbReference type="KEGG" id="more:E1B28_005063"/>
<evidence type="ECO:0008006" key="4">
    <source>
        <dbReference type="Google" id="ProtNLM"/>
    </source>
</evidence>
<dbReference type="OrthoDB" id="1470350at2759"/>
<reference evidence="2" key="1">
    <citation type="journal article" date="2021" name="Genome Biol. Evol.">
        <title>The assembled and annotated genome of the fairy-ring fungus Marasmius oreades.</title>
        <authorList>
            <person name="Hiltunen M."/>
            <person name="Ament-Velasquez S.L."/>
            <person name="Johannesson H."/>
        </authorList>
    </citation>
    <scope>NUCLEOTIDE SEQUENCE</scope>
    <source>
        <strain evidence="2">03SP1</strain>
    </source>
</reference>
<evidence type="ECO:0000313" key="3">
    <source>
        <dbReference type="Proteomes" id="UP001049176"/>
    </source>
</evidence>
<dbReference type="InterPro" id="IPR036396">
    <property type="entry name" value="Cyt_P450_sf"/>
</dbReference>
<sequence length="411" mass="47169">MNTAFFFIGLVVTVLLYQVFQLVYRLAFHPLRRFPGPPLAALTHYYRAYYELLCDGGWVENLEVLHARYGPIVRVSPTEVDFSEPAAYEEIMSKHPKYHGFYRTLAKPEAQALTTIVDPKEASRRRSRIGSYFSRRAVLRLEHIVQEKVDKLTRILCSYAACGRPVNLTYAYRATTLDAITSYLFAQELNTLDYPDFQHPMLSTIRELLKNIWFSKYLPLPNLDQLPEFVVRWLFPSAVPMLEQQKYLAEQLERLAQEHPSIDGLGHKVIFDVFLDEKSDGKTSWVIPRQQLLDEALSLQIAASDTTANTCMVGTYHILTKPRVQAALRRELDEAWSVSEGPPNYEKLEKLPYLTAVIKESLRLSIGITSALPRLVERPGSFVMGTSIPLDRRIVQFLLYPYESDDISESI</sequence>
<dbReference type="PANTHER" id="PTHR24305">
    <property type="entry name" value="CYTOCHROME P450"/>
    <property type="match status" value="1"/>
</dbReference>
<dbReference type="Proteomes" id="UP001049176">
    <property type="component" value="Chromosome 2"/>
</dbReference>
<dbReference type="RefSeq" id="XP_043014211.1">
    <property type="nucleotide sequence ID" value="XM_043149604.1"/>
</dbReference>